<dbReference type="Proteomes" id="UP000790787">
    <property type="component" value="Chromosome 6"/>
</dbReference>
<dbReference type="RefSeq" id="XP_016484862.2">
    <property type="nucleotide sequence ID" value="XM_016629376.2"/>
</dbReference>
<evidence type="ECO:0000256" key="4">
    <source>
        <dbReference type="ARBA" id="ARBA00023163"/>
    </source>
</evidence>
<proteinExistence type="predicted"/>
<dbReference type="PANTHER" id="PTHR16223:SF125">
    <property type="entry name" value="OS08G0506700 PROTEIN"/>
    <property type="match status" value="1"/>
</dbReference>
<dbReference type="OrthoDB" id="2019494at2759"/>
<dbReference type="GeneID" id="107805345"/>
<evidence type="ECO:0000256" key="1">
    <source>
        <dbReference type="ARBA" id="ARBA00004123"/>
    </source>
</evidence>
<sequence length="357" mass="39557">MYGNSPANTKTKEGLVLKKREELLNMESEYKNSTTTSGLLRFSSAPTSFLANFSDKVVKNGNYKNGLGSKLNLGSSLGLNNSQLPPPYPRQNSMDKGYKVVSSMEMDHQRQNKLGSNLMRQNSSPAGLFSHLNSQNGCGVGGYRRVNGGNGDTVSPSSLGMLSRTNEVENESSSITTSLDDDKSGNGNSETQYYNSGLPFASWSEASHFQESFTGHKREMLDSEEKLFANSQIGQLGNQPPILSHHLSLPKTPAEIAAMEKLFQLQETVPCKVRAKRGFATHPRSIAERVRRTRISERMRKLQELVPNMDKQTNTADMLDLAVDYIKDLQKQYKTLTDCRANCKCAAMQKPVSNQRV</sequence>
<dbReference type="Gene3D" id="4.10.280.10">
    <property type="entry name" value="Helix-loop-helix DNA-binding domain"/>
    <property type="match status" value="1"/>
</dbReference>
<evidence type="ECO:0000256" key="2">
    <source>
        <dbReference type="ARBA" id="ARBA00023015"/>
    </source>
</evidence>
<dbReference type="RefSeq" id="XP_016484862.1">
    <property type="nucleotide sequence ID" value="XM_016629376.1"/>
</dbReference>
<dbReference type="SUPFAM" id="SSF47459">
    <property type="entry name" value="HLH, helix-loop-helix DNA-binding domain"/>
    <property type="match status" value="1"/>
</dbReference>
<keyword evidence="2" id="KW-0805">Transcription regulation</keyword>
<dbReference type="KEGG" id="nta:107805345"/>
<keyword evidence="3" id="KW-0238">DNA-binding</keyword>
<keyword evidence="4" id="KW-0804">Transcription</keyword>
<gene>
    <name evidence="7" type="primary">LOC107805345</name>
</gene>
<dbReference type="Pfam" id="PF00010">
    <property type="entry name" value="HLH"/>
    <property type="match status" value="1"/>
</dbReference>
<evidence type="ECO:0000313" key="6">
    <source>
        <dbReference type="Proteomes" id="UP000790787"/>
    </source>
</evidence>
<dbReference type="PaxDb" id="4097-A0A1S4B7N8"/>
<name>A0A1S4B7N8_TOBAC</name>
<dbReference type="InterPro" id="IPR036638">
    <property type="entry name" value="HLH_DNA-bd_sf"/>
</dbReference>
<dbReference type="GO" id="GO:0006357">
    <property type="term" value="P:regulation of transcription by RNA polymerase II"/>
    <property type="evidence" value="ECO:0000318"/>
    <property type="project" value="GO_Central"/>
</dbReference>
<dbReference type="FunFam" id="4.10.280.10:FF:000021">
    <property type="entry name" value="Transcription factor bHLH130 family"/>
    <property type="match status" value="1"/>
</dbReference>
<dbReference type="SMART" id="SM00353">
    <property type="entry name" value="HLH"/>
    <property type="match status" value="1"/>
</dbReference>
<dbReference type="PANTHER" id="PTHR16223">
    <property type="entry name" value="TRANSCRIPTION FACTOR BHLH83-RELATED"/>
    <property type="match status" value="1"/>
</dbReference>
<reference evidence="7" key="2">
    <citation type="submission" date="2025-08" db="UniProtKB">
        <authorList>
            <consortium name="RefSeq"/>
        </authorList>
    </citation>
    <scope>IDENTIFICATION</scope>
    <source>
        <tissue evidence="7">Leaf</tissue>
    </source>
</reference>
<organism evidence="6 7">
    <name type="scientific">Nicotiana tabacum</name>
    <name type="common">Common tobacco</name>
    <dbReference type="NCBI Taxonomy" id="4097"/>
    <lineage>
        <taxon>Eukaryota</taxon>
        <taxon>Viridiplantae</taxon>
        <taxon>Streptophyta</taxon>
        <taxon>Embryophyta</taxon>
        <taxon>Tracheophyta</taxon>
        <taxon>Spermatophyta</taxon>
        <taxon>Magnoliopsida</taxon>
        <taxon>eudicotyledons</taxon>
        <taxon>Gunneridae</taxon>
        <taxon>Pentapetalae</taxon>
        <taxon>asterids</taxon>
        <taxon>lamiids</taxon>
        <taxon>Solanales</taxon>
        <taxon>Solanaceae</taxon>
        <taxon>Nicotianoideae</taxon>
        <taxon>Nicotianeae</taxon>
        <taxon>Nicotiana</taxon>
    </lineage>
</organism>
<dbReference type="OMA" id="HPQQMAS"/>
<keyword evidence="6" id="KW-1185">Reference proteome</keyword>
<dbReference type="InterPro" id="IPR045843">
    <property type="entry name" value="IND-like"/>
</dbReference>
<dbReference type="PROSITE" id="PS50888">
    <property type="entry name" value="BHLH"/>
    <property type="match status" value="1"/>
</dbReference>
<reference evidence="6" key="1">
    <citation type="journal article" date="2014" name="Nat. Commun.">
        <title>The tobacco genome sequence and its comparison with those of tomato and potato.</title>
        <authorList>
            <person name="Sierro N."/>
            <person name="Battey J.N."/>
            <person name="Ouadi S."/>
            <person name="Bakaher N."/>
            <person name="Bovet L."/>
            <person name="Willig A."/>
            <person name="Goepfert S."/>
            <person name="Peitsch M.C."/>
            <person name="Ivanov N.V."/>
        </authorList>
    </citation>
    <scope>NUCLEOTIDE SEQUENCE [LARGE SCALE GENOMIC DNA]</scope>
</reference>
<dbReference type="AlphaFoldDB" id="A0A1S4B7N8"/>
<dbReference type="GO" id="GO:0000981">
    <property type="term" value="F:DNA-binding transcription factor activity, RNA polymerase II-specific"/>
    <property type="evidence" value="ECO:0000318"/>
    <property type="project" value="GO_Central"/>
</dbReference>
<dbReference type="GO" id="GO:0046983">
    <property type="term" value="F:protein dimerization activity"/>
    <property type="evidence" value="ECO:0007669"/>
    <property type="project" value="InterPro"/>
</dbReference>
<evidence type="ECO:0000256" key="5">
    <source>
        <dbReference type="ARBA" id="ARBA00023242"/>
    </source>
</evidence>
<dbReference type="GO" id="GO:0005634">
    <property type="term" value="C:nucleus"/>
    <property type="evidence" value="ECO:0000318"/>
    <property type="project" value="GO_Central"/>
</dbReference>
<dbReference type="InterPro" id="IPR011598">
    <property type="entry name" value="bHLH_dom"/>
</dbReference>
<dbReference type="STRING" id="4097.A0A1S4B7N8"/>
<protein>
    <submittedName>
        <fullName evidence="7">Transcription factor bHLH130</fullName>
    </submittedName>
</protein>
<dbReference type="GO" id="GO:0000978">
    <property type="term" value="F:RNA polymerase II cis-regulatory region sequence-specific DNA binding"/>
    <property type="evidence" value="ECO:0000318"/>
    <property type="project" value="GO_Central"/>
</dbReference>
<comment type="subcellular location">
    <subcellularLocation>
        <location evidence="1">Nucleus</location>
    </subcellularLocation>
</comment>
<evidence type="ECO:0000313" key="7">
    <source>
        <dbReference type="RefSeq" id="XP_016484862.2"/>
    </source>
</evidence>
<keyword evidence="5" id="KW-0539">Nucleus</keyword>
<evidence type="ECO:0000256" key="3">
    <source>
        <dbReference type="ARBA" id="ARBA00023125"/>
    </source>
</evidence>
<accession>A0A1S4B7N8</accession>